<feature type="transmembrane region" description="Helical" evidence="5">
    <location>
        <begin position="147"/>
        <end position="168"/>
    </location>
</feature>
<feature type="transmembrane region" description="Helical" evidence="5">
    <location>
        <begin position="12"/>
        <end position="36"/>
    </location>
</feature>
<evidence type="ECO:0000256" key="5">
    <source>
        <dbReference type="SAM" id="Phobius"/>
    </source>
</evidence>
<protein>
    <recommendedName>
        <fullName evidence="6">Major facilitator superfamily (MFS) profile domain-containing protein</fullName>
    </recommendedName>
</protein>
<feature type="transmembrane region" description="Helical" evidence="5">
    <location>
        <begin position="113"/>
        <end position="135"/>
    </location>
</feature>
<dbReference type="SUPFAM" id="SSF103473">
    <property type="entry name" value="MFS general substrate transporter"/>
    <property type="match status" value="1"/>
</dbReference>
<evidence type="ECO:0000256" key="3">
    <source>
        <dbReference type="ARBA" id="ARBA00022989"/>
    </source>
</evidence>
<dbReference type="InterPro" id="IPR020846">
    <property type="entry name" value="MFS_dom"/>
</dbReference>
<organism evidence="7">
    <name type="scientific">marine metagenome</name>
    <dbReference type="NCBI Taxonomy" id="408172"/>
    <lineage>
        <taxon>unclassified sequences</taxon>
        <taxon>metagenomes</taxon>
        <taxon>ecological metagenomes</taxon>
    </lineage>
</organism>
<proteinExistence type="predicted"/>
<accession>A0A381T8M8</accession>
<comment type="subcellular location">
    <subcellularLocation>
        <location evidence="1">Membrane</location>
        <topology evidence="1">Multi-pass membrane protein</topology>
    </subcellularLocation>
</comment>
<dbReference type="Pfam" id="PF07690">
    <property type="entry name" value="MFS_1"/>
    <property type="match status" value="1"/>
</dbReference>
<reference evidence="7" key="1">
    <citation type="submission" date="2018-05" db="EMBL/GenBank/DDBJ databases">
        <authorList>
            <person name="Lanie J.A."/>
            <person name="Ng W.-L."/>
            <person name="Kazmierczak K.M."/>
            <person name="Andrzejewski T.M."/>
            <person name="Davidsen T.M."/>
            <person name="Wayne K.J."/>
            <person name="Tettelin H."/>
            <person name="Glass J.I."/>
            <person name="Rusch D."/>
            <person name="Podicherti R."/>
            <person name="Tsui H.-C.T."/>
            <person name="Winkler M.E."/>
        </authorList>
    </citation>
    <scope>NUCLEOTIDE SEQUENCE</scope>
</reference>
<evidence type="ECO:0000256" key="1">
    <source>
        <dbReference type="ARBA" id="ARBA00004141"/>
    </source>
</evidence>
<gene>
    <name evidence="7" type="ORF">METZ01_LOCUS64953</name>
</gene>
<dbReference type="PANTHER" id="PTHR23508:SF10">
    <property type="entry name" value="CARBOXYLIC ACID TRANSPORTER PROTEIN HOMOLOG"/>
    <property type="match status" value="1"/>
</dbReference>
<dbReference type="GO" id="GO:0005886">
    <property type="term" value="C:plasma membrane"/>
    <property type="evidence" value="ECO:0007669"/>
    <property type="project" value="TreeGrafter"/>
</dbReference>
<dbReference type="PANTHER" id="PTHR23508">
    <property type="entry name" value="CARBOXYLIC ACID TRANSPORTER PROTEIN HOMOLOG"/>
    <property type="match status" value="1"/>
</dbReference>
<dbReference type="AlphaFoldDB" id="A0A381T8M8"/>
<keyword evidence="4 5" id="KW-0472">Membrane</keyword>
<feature type="transmembrane region" description="Helical" evidence="5">
    <location>
        <begin position="88"/>
        <end position="107"/>
    </location>
</feature>
<name>A0A381T8M8_9ZZZZ</name>
<sequence length="442" mass="47983">MPQSFGRLSPIQWTICGVAALGFAFDIYELLMLPLIVRPALLELIGAAPGTPAFNLWVGMLFFVPAVVGGTFGLLGGYFTDLFGRRRVLVWSILLYACSALAAGFATSIEMLLVLRCTTFAGVVVEFVAAVAWLAELFPEPKQREAVLGYTQAFSSIGGLLVSGAYFLAVTYGDSLPEIQGGHEAWRYTLMSGVIPALPLIVVRPFLPESPTWYQQKMAGTLKRPSLGELFQPAYRQTTIVTAIMFACAYGAAFGALQQAPRIVPGLEEIAMLARVQQEQIVGTVQFVQEMGGLTGRLLLAFFAVRIVARRRLLRVFQVPGLLLVPPVFLFATTTSLPMLQFGLFVAGVCTVAQFSFWGNYLPRMYPTHLRGTGESFAANIGGRMIGTSFALVTTQLTNVMPGENPTVQLAYASAIVGLFVYVLGFTASFWLPEPQSEALPE</sequence>
<dbReference type="Gene3D" id="1.20.1250.20">
    <property type="entry name" value="MFS general substrate transporter like domains"/>
    <property type="match status" value="2"/>
</dbReference>
<evidence type="ECO:0000256" key="4">
    <source>
        <dbReference type="ARBA" id="ARBA00023136"/>
    </source>
</evidence>
<dbReference type="GO" id="GO:0046943">
    <property type="term" value="F:carboxylic acid transmembrane transporter activity"/>
    <property type="evidence" value="ECO:0007669"/>
    <property type="project" value="TreeGrafter"/>
</dbReference>
<feature type="transmembrane region" description="Helical" evidence="5">
    <location>
        <begin position="188"/>
        <end position="207"/>
    </location>
</feature>
<feature type="transmembrane region" description="Helical" evidence="5">
    <location>
        <begin position="56"/>
        <end position="76"/>
    </location>
</feature>
<dbReference type="InterPro" id="IPR011701">
    <property type="entry name" value="MFS"/>
</dbReference>
<dbReference type="PROSITE" id="PS50850">
    <property type="entry name" value="MFS"/>
    <property type="match status" value="1"/>
</dbReference>
<dbReference type="EMBL" id="UINC01004139">
    <property type="protein sequence ID" value="SVA12099.1"/>
    <property type="molecule type" value="Genomic_DNA"/>
</dbReference>
<dbReference type="InterPro" id="IPR036259">
    <property type="entry name" value="MFS_trans_sf"/>
</dbReference>
<evidence type="ECO:0000256" key="2">
    <source>
        <dbReference type="ARBA" id="ARBA00022692"/>
    </source>
</evidence>
<evidence type="ECO:0000313" key="7">
    <source>
        <dbReference type="EMBL" id="SVA12099.1"/>
    </source>
</evidence>
<keyword evidence="3 5" id="KW-1133">Transmembrane helix</keyword>
<evidence type="ECO:0000259" key="6">
    <source>
        <dbReference type="PROSITE" id="PS50850"/>
    </source>
</evidence>
<keyword evidence="2 5" id="KW-0812">Transmembrane</keyword>
<feature type="transmembrane region" description="Helical" evidence="5">
    <location>
        <begin position="410"/>
        <end position="432"/>
    </location>
</feature>
<feature type="transmembrane region" description="Helical" evidence="5">
    <location>
        <begin position="313"/>
        <end position="333"/>
    </location>
</feature>
<feature type="domain" description="Major facilitator superfamily (MFS) profile" evidence="6">
    <location>
        <begin position="15"/>
        <end position="436"/>
    </location>
</feature>
<feature type="transmembrane region" description="Helical" evidence="5">
    <location>
        <begin position="339"/>
        <end position="361"/>
    </location>
</feature>